<dbReference type="Gene3D" id="3.90.1590.10">
    <property type="entry name" value="glutathione-dependent formaldehyde- activating enzyme (gfa)"/>
    <property type="match status" value="1"/>
</dbReference>
<evidence type="ECO:0000256" key="1">
    <source>
        <dbReference type="ARBA" id="ARBA00005495"/>
    </source>
</evidence>
<dbReference type="PROSITE" id="PS51891">
    <property type="entry name" value="CENP_V_GFA"/>
    <property type="match status" value="1"/>
</dbReference>
<dbReference type="OrthoDB" id="406544at2759"/>
<proteinExistence type="inferred from homology"/>
<feature type="domain" description="CENP-V/GFA" evidence="5">
    <location>
        <begin position="7"/>
        <end position="146"/>
    </location>
</feature>
<evidence type="ECO:0000256" key="3">
    <source>
        <dbReference type="ARBA" id="ARBA00022833"/>
    </source>
</evidence>
<keyword evidence="3" id="KW-0862">Zinc</keyword>
<evidence type="ECO:0000313" key="7">
    <source>
        <dbReference type="Proteomes" id="UP000240883"/>
    </source>
</evidence>
<evidence type="ECO:0000256" key="4">
    <source>
        <dbReference type="ARBA" id="ARBA00023239"/>
    </source>
</evidence>
<gene>
    <name evidence="6" type="ORF">BS50DRAFT_309229</name>
</gene>
<keyword evidence="4" id="KW-0456">Lyase</keyword>
<organism evidence="6 7">
    <name type="scientific">Corynespora cassiicola Philippines</name>
    <dbReference type="NCBI Taxonomy" id="1448308"/>
    <lineage>
        <taxon>Eukaryota</taxon>
        <taxon>Fungi</taxon>
        <taxon>Dikarya</taxon>
        <taxon>Ascomycota</taxon>
        <taxon>Pezizomycotina</taxon>
        <taxon>Dothideomycetes</taxon>
        <taxon>Pleosporomycetidae</taxon>
        <taxon>Pleosporales</taxon>
        <taxon>Corynesporascaceae</taxon>
        <taxon>Corynespora</taxon>
    </lineage>
</organism>
<evidence type="ECO:0000259" key="5">
    <source>
        <dbReference type="PROSITE" id="PS51891"/>
    </source>
</evidence>
<dbReference type="PANTHER" id="PTHR33337">
    <property type="entry name" value="GFA DOMAIN-CONTAINING PROTEIN"/>
    <property type="match status" value="1"/>
</dbReference>
<dbReference type="PANTHER" id="PTHR33337:SF33">
    <property type="entry name" value="CENP-V_GFA DOMAIN-CONTAINING PROTEIN"/>
    <property type="match status" value="1"/>
</dbReference>
<dbReference type="STRING" id="1448308.A0A2T2NXU9"/>
<evidence type="ECO:0000313" key="6">
    <source>
        <dbReference type="EMBL" id="PSN70251.1"/>
    </source>
</evidence>
<dbReference type="InterPro" id="IPR006913">
    <property type="entry name" value="CENP-V/GFA"/>
</dbReference>
<dbReference type="GO" id="GO:0046872">
    <property type="term" value="F:metal ion binding"/>
    <property type="evidence" value="ECO:0007669"/>
    <property type="project" value="UniProtKB-KW"/>
</dbReference>
<dbReference type="GO" id="GO:0016846">
    <property type="term" value="F:carbon-sulfur lyase activity"/>
    <property type="evidence" value="ECO:0007669"/>
    <property type="project" value="InterPro"/>
</dbReference>
<dbReference type="SUPFAM" id="SSF51316">
    <property type="entry name" value="Mss4-like"/>
    <property type="match status" value="1"/>
</dbReference>
<dbReference type="Pfam" id="PF04828">
    <property type="entry name" value="GFA"/>
    <property type="match status" value="1"/>
</dbReference>
<keyword evidence="7" id="KW-1185">Reference proteome</keyword>
<sequence length="181" mass="20319">MAGFEPLKGHCTCGSIQYQLSAPPLVVHCCHCTWCQREVGAAFATNAQIEAYNFKITSLEEPIFIQIPSVSGAGQLVARCPTCYTAVYSHNSPRGAIGKAIMFVKIGTLADGSRQRVRPDVHIYTSTKVEWVDLQKEEERGIKVYEGYYQREDVWSESSLQRRTRLLEWLESAKEKGTSPE</sequence>
<dbReference type="AlphaFoldDB" id="A0A2T2NXU9"/>
<comment type="similarity">
    <text evidence="1">Belongs to the Gfa family.</text>
</comment>
<name>A0A2T2NXU9_CORCC</name>
<dbReference type="EMBL" id="KZ678132">
    <property type="protein sequence ID" value="PSN70251.1"/>
    <property type="molecule type" value="Genomic_DNA"/>
</dbReference>
<dbReference type="InterPro" id="IPR011057">
    <property type="entry name" value="Mss4-like_sf"/>
</dbReference>
<reference evidence="6 7" key="1">
    <citation type="journal article" date="2018" name="Front. Microbiol.">
        <title>Genome-Wide Analysis of Corynespora cassiicola Leaf Fall Disease Putative Effectors.</title>
        <authorList>
            <person name="Lopez D."/>
            <person name="Ribeiro S."/>
            <person name="Label P."/>
            <person name="Fumanal B."/>
            <person name="Venisse J.S."/>
            <person name="Kohler A."/>
            <person name="de Oliveira R.R."/>
            <person name="Labutti K."/>
            <person name="Lipzen A."/>
            <person name="Lail K."/>
            <person name="Bauer D."/>
            <person name="Ohm R.A."/>
            <person name="Barry K.W."/>
            <person name="Spatafora J."/>
            <person name="Grigoriev I.V."/>
            <person name="Martin F.M."/>
            <person name="Pujade-Renaud V."/>
        </authorList>
    </citation>
    <scope>NUCLEOTIDE SEQUENCE [LARGE SCALE GENOMIC DNA]</scope>
    <source>
        <strain evidence="6 7">Philippines</strain>
    </source>
</reference>
<keyword evidence="2" id="KW-0479">Metal-binding</keyword>
<accession>A0A2T2NXU9</accession>
<dbReference type="Proteomes" id="UP000240883">
    <property type="component" value="Unassembled WGS sequence"/>
</dbReference>
<protein>
    <recommendedName>
        <fullName evidence="5">CENP-V/GFA domain-containing protein</fullName>
    </recommendedName>
</protein>
<evidence type="ECO:0000256" key="2">
    <source>
        <dbReference type="ARBA" id="ARBA00022723"/>
    </source>
</evidence>